<evidence type="ECO:0000256" key="3">
    <source>
        <dbReference type="ARBA" id="ARBA00022723"/>
    </source>
</evidence>
<comment type="similarity">
    <text evidence="1">Belongs to the peptidase M10A family.</text>
</comment>
<feature type="binding site" evidence="8">
    <location>
        <position position="194"/>
    </location>
    <ligand>
        <name>Zn(2+)</name>
        <dbReference type="ChEBI" id="CHEBI:29105"/>
        <label>1</label>
    </ligand>
</feature>
<dbReference type="GO" id="GO:0031012">
    <property type="term" value="C:extracellular matrix"/>
    <property type="evidence" value="ECO:0007669"/>
    <property type="project" value="InterPro"/>
</dbReference>
<dbReference type="InParanoid" id="L5KG36"/>
<feature type="binding site" evidence="8">
    <location>
        <position position="222"/>
    </location>
    <ligand>
        <name>Zn(2+)</name>
        <dbReference type="ChEBI" id="CHEBI:29105"/>
        <label>1</label>
    </ligand>
</feature>
<sequence length="307" mass="35190">MVRTGFHEVHDQRDLSFGVGSITMYQTGSPITSCVPQDHNVTSDGIIRTQNGDGAIFWGDHCKLSLLNIQKALGSLLLNTLTSEKSGSFFLKWDYFHWFSLARKELPLLTQEEEMQFLRQFRLNETDPHDEQMLAVLHHSHCGITDVANYSISPENSKWNKHNLTYRANVTTLTFQQVKMQDADIKLSFWELKHGDCWPFDGPGHILAHTFLSDSETPGIIHFDKGEHWSTAYKGFNLFLVAIHELGHSLGLWHSTSQNSIMYPRYVNQNPKTFHLDVDDIQRIQQLYGLCPLEGWGSGQENPLRVY</sequence>
<evidence type="ECO:0000256" key="6">
    <source>
        <dbReference type="ARBA" id="ARBA00023145"/>
    </source>
</evidence>
<keyword evidence="4" id="KW-0378">Hydrolase</keyword>
<dbReference type="PRINTS" id="PR00138">
    <property type="entry name" value="MATRIXIN"/>
</dbReference>
<feature type="binding site" description="in inhibited form" evidence="8">
    <location>
        <position position="142"/>
    </location>
    <ligand>
        <name>Zn(2+)</name>
        <dbReference type="ChEBI" id="CHEBI:29105"/>
        <label>2</label>
        <note>catalytic</note>
    </ligand>
</feature>
<dbReference type="Pfam" id="PF00413">
    <property type="entry name" value="Peptidase_M10"/>
    <property type="match status" value="1"/>
</dbReference>
<dbReference type="InterPro" id="IPR033739">
    <property type="entry name" value="M10A_MMP"/>
</dbReference>
<evidence type="ECO:0000256" key="1">
    <source>
        <dbReference type="ARBA" id="ARBA00010370"/>
    </source>
</evidence>
<protein>
    <submittedName>
        <fullName evidence="11">Matrix metalloproteinase-26</fullName>
    </submittedName>
</protein>
<dbReference type="InterPro" id="IPR021190">
    <property type="entry name" value="Pept_M10A"/>
</dbReference>
<dbReference type="InterPro" id="IPR001818">
    <property type="entry name" value="Pept_M10_metallopeptidase"/>
</dbReference>
<keyword evidence="6" id="KW-0865">Zymogen</keyword>
<dbReference type="GO" id="GO:0006508">
    <property type="term" value="P:proteolysis"/>
    <property type="evidence" value="ECO:0007669"/>
    <property type="project" value="UniProtKB-KW"/>
</dbReference>
<feature type="domain" description="Peptidase metallopeptidase" evidence="10">
    <location>
        <begin position="155"/>
        <end position="290"/>
    </location>
</feature>
<evidence type="ECO:0000256" key="9">
    <source>
        <dbReference type="PIRSR" id="PIRSR621190-5"/>
    </source>
</evidence>
<evidence type="ECO:0000256" key="8">
    <source>
        <dbReference type="PIRSR" id="PIRSR621190-2"/>
    </source>
</evidence>
<keyword evidence="8" id="KW-0106">Calcium</keyword>
<dbReference type="InterPro" id="IPR006026">
    <property type="entry name" value="Peptidase_Metallo"/>
</dbReference>
<dbReference type="CDD" id="cd04278">
    <property type="entry name" value="ZnMc_MMP"/>
    <property type="match status" value="1"/>
</dbReference>
<reference evidence="12" key="1">
    <citation type="journal article" date="2013" name="Science">
        <title>Comparative analysis of bat genomes provides insight into the evolution of flight and immunity.</title>
        <authorList>
            <person name="Zhang G."/>
            <person name="Cowled C."/>
            <person name="Shi Z."/>
            <person name="Huang Z."/>
            <person name="Bishop-Lilly K.A."/>
            <person name="Fang X."/>
            <person name="Wynne J.W."/>
            <person name="Xiong Z."/>
            <person name="Baker M.L."/>
            <person name="Zhao W."/>
            <person name="Tachedjian M."/>
            <person name="Zhu Y."/>
            <person name="Zhou P."/>
            <person name="Jiang X."/>
            <person name="Ng J."/>
            <person name="Yang L."/>
            <person name="Wu L."/>
            <person name="Xiao J."/>
            <person name="Feng Y."/>
            <person name="Chen Y."/>
            <person name="Sun X."/>
            <person name="Zhang Y."/>
            <person name="Marsh G.A."/>
            <person name="Crameri G."/>
            <person name="Broder C.C."/>
            <person name="Frey K.G."/>
            <person name="Wang L.F."/>
            <person name="Wang J."/>
        </authorList>
    </citation>
    <scope>NUCLEOTIDE SEQUENCE [LARGE SCALE GENOMIC DNA]</scope>
</reference>
<feature type="active site" evidence="7">
    <location>
        <position position="245"/>
    </location>
</feature>
<proteinExistence type="inferred from homology"/>
<dbReference type="GO" id="GO:0005615">
    <property type="term" value="C:extracellular space"/>
    <property type="evidence" value="ECO:0007669"/>
    <property type="project" value="TreeGrafter"/>
</dbReference>
<dbReference type="PANTHER" id="PTHR10201">
    <property type="entry name" value="MATRIX METALLOPROTEINASE"/>
    <property type="match status" value="1"/>
</dbReference>
<evidence type="ECO:0000313" key="11">
    <source>
        <dbReference type="EMBL" id="ELK09443.1"/>
    </source>
</evidence>
<feature type="binding site" evidence="8">
    <location>
        <position position="196"/>
    </location>
    <ligand>
        <name>Zn(2+)</name>
        <dbReference type="ChEBI" id="CHEBI:29105"/>
        <label>1</label>
    </ligand>
</feature>
<dbReference type="STRING" id="9402.L5KG36"/>
<dbReference type="AlphaFoldDB" id="L5KG36"/>
<feature type="binding site" evidence="8">
    <location>
        <position position="227"/>
    </location>
    <ligand>
        <name>Ca(2+)</name>
        <dbReference type="ChEBI" id="CHEBI:29108"/>
        <label>3</label>
    </ligand>
</feature>
<evidence type="ECO:0000256" key="4">
    <source>
        <dbReference type="ARBA" id="ARBA00022801"/>
    </source>
</evidence>
<name>L5KG36_PTEAL</name>
<feature type="binding site" evidence="8">
    <location>
        <position position="244"/>
    </location>
    <ligand>
        <name>Zn(2+)</name>
        <dbReference type="ChEBI" id="CHEBI:29105"/>
        <label>2</label>
        <note>catalytic</note>
    </ligand>
</feature>
<dbReference type="GO" id="GO:0008270">
    <property type="term" value="F:zinc ion binding"/>
    <property type="evidence" value="ECO:0007669"/>
    <property type="project" value="InterPro"/>
</dbReference>
<dbReference type="MEROPS" id="M10.029"/>
<dbReference type="EMBL" id="KB030828">
    <property type="protein sequence ID" value="ELK09443.1"/>
    <property type="molecule type" value="Genomic_DNA"/>
</dbReference>
<evidence type="ECO:0000313" key="12">
    <source>
        <dbReference type="Proteomes" id="UP000010552"/>
    </source>
</evidence>
<feature type="binding site" evidence="8">
    <location>
        <position position="254"/>
    </location>
    <ligand>
        <name>Zn(2+)</name>
        <dbReference type="ChEBI" id="CHEBI:29105"/>
        <label>2</label>
        <note>catalytic</note>
    </ligand>
</feature>
<feature type="short sequence motif" description="Cysteine switch" evidence="9">
    <location>
        <begin position="140"/>
        <end position="147"/>
    </location>
</feature>
<dbReference type="GO" id="GO:0030574">
    <property type="term" value="P:collagen catabolic process"/>
    <property type="evidence" value="ECO:0007669"/>
    <property type="project" value="TreeGrafter"/>
</dbReference>
<feature type="binding site" evidence="8">
    <location>
        <position position="202"/>
    </location>
    <ligand>
        <name>Ca(2+)</name>
        <dbReference type="ChEBI" id="CHEBI:29108"/>
        <label>3</label>
    </ligand>
</feature>
<dbReference type="PANTHER" id="PTHR10201:SF76">
    <property type="entry name" value="MATRIX METALLOPROTEINASE-26"/>
    <property type="match status" value="1"/>
</dbReference>
<dbReference type="Gene3D" id="3.40.390.10">
    <property type="entry name" value="Collagenase (Catalytic Domain)"/>
    <property type="match status" value="1"/>
</dbReference>
<keyword evidence="12" id="KW-1185">Reference proteome</keyword>
<evidence type="ECO:0000259" key="10">
    <source>
        <dbReference type="SMART" id="SM00235"/>
    </source>
</evidence>
<accession>L5KG36</accession>
<feature type="binding site" evidence="8">
    <location>
        <position position="224"/>
    </location>
    <ligand>
        <name>Ca(2+)</name>
        <dbReference type="ChEBI" id="CHEBI:29108"/>
        <label>3</label>
    </ligand>
</feature>
<keyword evidence="5 8" id="KW-0862">Zinc</keyword>
<gene>
    <name evidence="11" type="ORF">PAL_GLEAN10003361</name>
</gene>
<evidence type="ECO:0000256" key="7">
    <source>
        <dbReference type="PIRSR" id="PIRSR621190-1"/>
    </source>
</evidence>
<dbReference type="GO" id="GO:0004222">
    <property type="term" value="F:metalloendopeptidase activity"/>
    <property type="evidence" value="ECO:0007669"/>
    <property type="project" value="InterPro"/>
</dbReference>
<feature type="binding site" evidence="8">
    <location>
        <position position="227"/>
    </location>
    <ligand>
        <name>Ca(2+)</name>
        <dbReference type="ChEBI" id="CHEBI:29108"/>
        <label>1</label>
    </ligand>
</feature>
<keyword evidence="3 8" id="KW-0479">Metal-binding</keyword>
<dbReference type="GO" id="GO:0030198">
    <property type="term" value="P:extracellular matrix organization"/>
    <property type="evidence" value="ECO:0007669"/>
    <property type="project" value="TreeGrafter"/>
</dbReference>
<dbReference type="InterPro" id="IPR024079">
    <property type="entry name" value="MetalloPept_cat_dom_sf"/>
</dbReference>
<dbReference type="SMART" id="SM00235">
    <property type="entry name" value="ZnMc"/>
    <property type="match status" value="1"/>
</dbReference>
<comment type="cofactor">
    <cofactor evidence="8">
        <name>Ca(2+)</name>
        <dbReference type="ChEBI" id="CHEBI:29108"/>
    </cofactor>
    <text evidence="8">Can bind about 5 Ca(2+) ions per subunit.</text>
</comment>
<feature type="binding site" evidence="8">
    <location>
        <position position="184"/>
    </location>
    <ligand>
        <name>Ca(2+)</name>
        <dbReference type="ChEBI" id="CHEBI:29108"/>
        <label>2</label>
    </ligand>
</feature>
<dbReference type="Proteomes" id="UP000010552">
    <property type="component" value="Unassembled WGS sequence"/>
</dbReference>
<evidence type="ECO:0000256" key="5">
    <source>
        <dbReference type="ARBA" id="ARBA00022833"/>
    </source>
</evidence>
<dbReference type="SUPFAM" id="SSF55486">
    <property type="entry name" value="Metalloproteases ('zincins'), catalytic domain"/>
    <property type="match status" value="1"/>
</dbReference>
<feature type="binding site" evidence="8">
    <location>
        <position position="209"/>
    </location>
    <ligand>
        <name>Zn(2+)</name>
        <dbReference type="ChEBI" id="CHEBI:29105"/>
        <label>1</label>
    </ligand>
</feature>
<feature type="binding site" evidence="8">
    <location>
        <position position="262"/>
    </location>
    <ligand>
        <name>Zn(2+)</name>
        <dbReference type="ChEBI" id="CHEBI:29105"/>
        <label>2</label>
        <note>catalytic</note>
    </ligand>
</feature>
<feature type="binding site" evidence="8">
    <location>
        <position position="201"/>
    </location>
    <ligand>
        <name>Ca(2+)</name>
        <dbReference type="ChEBI" id="CHEBI:29108"/>
        <label>3</label>
    </ligand>
</feature>
<evidence type="ECO:0000256" key="2">
    <source>
        <dbReference type="ARBA" id="ARBA00022670"/>
    </source>
</evidence>
<keyword evidence="2" id="KW-0645">Protease</keyword>
<comment type="cofactor">
    <cofactor evidence="8">
        <name>Zn(2+)</name>
        <dbReference type="ChEBI" id="CHEBI:29105"/>
    </cofactor>
    <text evidence="8">Binds 2 Zn(2+) ions per subunit.</text>
</comment>
<feature type="binding site" evidence="8">
    <location>
        <position position="248"/>
    </location>
    <ligand>
        <name>Zn(2+)</name>
        <dbReference type="ChEBI" id="CHEBI:29105"/>
        <label>2</label>
        <note>catalytic</note>
    </ligand>
</feature>
<organism evidence="11 12">
    <name type="scientific">Pteropus alecto</name>
    <name type="common">Black flying fox</name>
    <dbReference type="NCBI Taxonomy" id="9402"/>
    <lineage>
        <taxon>Eukaryota</taxon>
        <taxon>Metazoa</taxon>
        <taxon>Chordata</taxon>
        <taxon>Craniata</taxon>
        <taxon>Vertebrata</taxon>
        <taxon>Euteleostomi</taxon>
        <taxon>Mammalia</taxon>
        <taxon>Eutheria</taxon>
        <taxon>Laurasiatheria</taxon>
        <taxon>Chiroptera</taxon>
        <taxon>Yinpterochiroptera</taxon>
        <taxon>Pteropodoidea</taxon>
        <taxon>Pteropodidae</taxon>
        <taxon>Pteropodinae</taxon>
        <taxon>Pteropus</taxon>
    </lineage>
</organism>